<feature type="transmembrane region" description="Helical" evidence="4">
    <location>
        <begin position="111"/>
        <end position="131"/>
    </location>
</feature>
<feature type="transmembrane region" description="Helical" evidence="4">
    <location>
        <begin position="200"/>
        <end position="218"/>
    </location>
</feature>
<accession>A0AAE1C715</accession>
<keyword evidence="4" id="KW-0472">Membrane</keyword>
<comment type="similarity">
    <text evidence="2">Belongs to the major facilitator superfamily. Monocarboxylate porter (TC 2.A.1.13) family.</text>
</comment>
<dbReference type="InterPro" id="IPR011701">
    <property type="entry name" value="MFS"/>
</dbReference>
<keyword evidence="4" id="KW-0812">Transmembrane</keyword>
<evidence type="ECO:0000313" key="7">
    <source>
        <dbReference type="Proteomes" id="UP001270362"/>
    </source>
</evidence>
<feature type="transmembrane region" description="Helical" evidence="4">
    <location>
        <begin position="432"/>
        <end position="453"/>
    </location>
</feature>
<feature type="compositionally biased region" description="Polar residues" evidence="3">
    <location>
        <begin position="15"/>
        <end position="31"/>
    </location>
</feature>
<feature type="transmembrane region" description="Helical" evidence="4">
    <location>
        <begin position="273"/>
        <end position="295"/>
    </location>
</feature>
<dbReference type="PANTHER" id="PTHR11360:SF234">
    <property type="entry name" value="MFS-TYPE TRANSPORTER DBAD-RELATED"/>
    <property type="match status" value="1"/>
</dbReference>
<feature type="transmembrane region" description="Helical" evidence="4">
    <location>
        <begin position="398"/>
        <end position="420"/>
    </location>
</feature>
<dbReference type="EMBL" id="JAULSO010000009">
    <property type="protein sequence ID" value="KAK3680866.1"/>
    <property type="molecule type" value="Genomic_DNA"/>
</dbReference>
<comment type="caution">
    <text evidence="6">The sequence shown here is derived from an EMBL/GenBank/DDBJ whole genome shotgun (WGS) entry which is preliminary data.</text>
</comment>
<sequence length="465" mass="48793">MASPDDKASAAAAATSINQNSDEDSAGTNIINEKPEHRSDTSPASDLAALSAAAAPKPLGPPPPPNGGFQAWLQVFGAFFLNINTWGLLNTFGVFQSEYSTGILSASSQSAISWIGAIQAFLMLVVGVVCGRALDAGYFYADISLGIFLEVFGTMMTSISNEYWQVFLAQGVVVGLGAGMCFMPAVAIVGTYFSTRRSTAIGICATGSSIGGIIYPIMLKKLIASIGWRWATRVMGFVMLGTLLISVSVMRTRLPPRKSGPFINTVLLKEPTTLLWFLAVFFTLIGLYVPFFYVESYALNIGVDPDLASYLVIIMNATSVPGRLFPSIVADKTGNLSIMIPAVLSSGIIMLGWTRVTSQPSLIAVSALFGFTSGSIQAVLPANVAYLCPDLSMLGTNLGMTLFSAGIGLLIGNPIAGAILDKQSSGLDHAVFSGSFAFSGAVVIMGGLLLIAVRVMKVGWGLAKA</sequence>
<evidence type="ECO:0000256" key="3">
    <source>
        <dbReference type="SAM" id="MobiDB-lite"/>
    </source>
</evidence>
<evidence type="ECO:0000259" key="5">
    <source>
        <dbReference type="PROSITE" id="PS50850"/>
    </source>
</evidence>
<comment type="subcellular location">
    <subcellularLocation>
        <location evidence="1">Membrane</location>
        <topology evidence="1">Multi-pass membrane protein</topology>
    </subcellularLocation>
</comment>
<dbReference type="PROSITE" id="PS50850">
    <property type="entry name" value="MFS"/>
    <property type="match status" value="1"/>
</dbReference>
<proteinExistence type="inferred from homology"/>
<feature type="transmembrane region" description="Helical" evidence="4">
    <location>
        <begin position="338"/>
        <end position="356"/>
    </location>
</feature>
<reference evidence="6" key="1">
    <citation type="journal article" date="2023" name="Mol. Phylogenet. Evol.">
        <title>Genome-scale phylogeny and comparative genomics of the fungal order Sordariales.</title>
        <authorList>
            <person name="Hensen N."/>
            <person name="Bonometti L."/>
            <person name="Westerberg I."/>
            <person name="Brannstrom I.O."/>
            <person name="Guillou S."/>
            <person name="Cros-Aarteil S."/>
            <person name="Calhoun S."/>
            <person name="Haridas S."/>
            <person name="Kuo A."/>
            <person name="Mondo S."/>
            <person name="Pangilinan J."/>
            <person name="Riley R."/>
            <person name="LaButti K."/>
            <person name="Andreopoulos B."/>
            <person name="Lipzen A."/>
            <person name="Chen C."/>
            <person name="Yan M."/>
            <person name="Daum C."/>
            <person name="Ng V."/>
            <person name="Clum A."/>
            <person name="Steindorff A."/>
            <person name="Ohm R.A."/>
            <person name="Martin F."/>
            <person name="Silar P."/>
            <person name="Natvig D.O."/>
            <person name="Lalanne C."/>
            <person name="Gautier V."/>
            <person name="Ament-Velasquez S.L."/>
            <person name="Kruys A."/>
            <person name="Hutchinson M.I."/>
            <person name="Powell A.J."/>
            <person name="Barry K."/>
            <person name="Miller A.N."/>
            <person name="Grigoriev I.V."/>
            <person name="Debuchy R."/>
            <person name="Gladieux P."/>
            <person name="Hiltunen Thoren M."/>
            <person name="Johannesson H."/>
        </authorList>
    </citation>
    <scope>NUCLEOTIDE SEQUENCE</scope>
    <source>
        <strain evidence="6">CBS 314.62</strain>
    </source>
</reference>
<dbReference type="GO" id="GO:0022857">
    <property type="term" value="F:transmembrane transporter activity"/>
    <property type="evidence" value="ECO:0007669"/>
    <property type="project" value="InterPro"/>
</dbReference>
<dbReference type="GO" id="GO:0016020">
    <property type="term" value="C:membrane"/>
    <property type="evidence" value="ECO:0007669"/>
    <property type="project" value="UniProtKB-SubCell"/>
</dbReference>
<dbReference type="AlphaFoldDB" id="A0AAE1C715"/>
<gene>
    <name evidence="6" type="ORF">B0T22DRAFT_524244</name>
</gene>
<dbReference type="CDD" id="cd17352">
    <property type="entry name" value="MFS_MCT_SLC16"/>
    <property type="match status" value="1"/>
</dbReference>
<dbReference type="SUPFAM" id="SSF103473">
    <property type="entry name" value="MFS general substrate transporter"/>
    <property type="match status" value="1"/>
</dbReference>
<protein>
    <submittedName>
        <fullName evidence="6">Monocarboxylate permease</fullName>
    </submittedName>
</protein>
<keyword evidence="4" id="KW-1133">Transmembrane helix</keyword>
<feature type="transmembrane region" description="Helical" evidence="4">
    <location>
        <begin position="307"/>
        <end position="326"/>
    </location>
</feature>
<feature type="transmembrane region" description="Helical" evidence="4">
    <location>
        <begin position="362"/>
        <end position="386"/>
    </location>
</feature>
<dbReference type="Proteomes" id="UP001270362">
    <property type="component" value="Unassembled WGS sequence"/>
</dbReference>
<name>A0AAE1C715_9PEZI</name>
<feature type="transmembrane region" description="Helical" evidence="4">
    <location>
        <begin position="230"/>
        <end position="252"/>
    </location>
</feature>
<evidence type="ECO:0000256" key="2">
    <source>
        <dbReference type="ARBA" id="ARBA00006727"/>
    </source>
</evidence>
<feature type="region of interest" description="Disordered" evidence="3">
    <location>
        <begin position="1"/>
        <end position="45"/>
    </location>
</feature>
<evidence type="ECO:0000256" key="1">
    <source>
        <dbReference type="ARBA" id="ARBA00004141"/>
    </source>
</evidence>
<keyword evidence="7" id="KW-1185">Reference proteome</keyword>
<dbReference type="Pfam" id="PF07690">
    <property type="entry name" value="MFS_1"/>
    <property type="match status" value="1"/>
</dbReference>
<reference evidence="6" key="2">
    <citation type="submission" date="2023-06" db="EMBL/GenBank/DDBJ databases">
        <authorList>
            <consortium name="Lawrence Berkeley National Laboratory"/>
            <person name="Haridas S."/>
            <person name="Hensen N."/>
            <person name="Bonometti L."/>
            <person name="Westerberg I."/>
            <person name="Brannstrom I.O."/>
            <person name="Guillou S."/>
            <person name="Cros-Aarteil S."/>
            <person name="Calhoun S."/>
            <person name="Kuo A."/>
            <person name="Mondo S."/>
            <person name="Pangilinan J."/>
            <person name="Riley R."/>
            <person name="Labutti K."/>
            <person name="Andreopoulos B."/>
            <person name="Lipzen A."/>
            <person name="Chen C."/>
            <person name="Yanf M."/>
            <person name="Daum C."/>
            <person name="Ng V."/>
            <person name="Clum A."/>
            <person name="Steindorff A."/>
            <person name="Ohm R."/>
            <person name="Martin F."/>
            <person name="Silar P."/>
            <person name="Natvig D."/>
            <person name="Lalanne C."/>
            <person name="Gautier V."/>
            <person name="Ament-Velasquez S.L."/>
            <person name="Kruys A."/>
            <person name="Hutchinson M.I."/>
            <person name="Powell A.J."/>
            <person name="Barry K."/>
            <person name="Miller A.N."/>
            <person name="Grigoriev I.V."/>
            <person name="Debuchy R."/>
            <person name="Gladieux P."/>
            <person name="Thoren M.H."/>
            <person name="Johannesson H."/>
        </authorList>
    </citation>
    <scope>NUCLEOTIDE SEQUENCE</scope>
    <source>
        <strain evidence="6">CBS 314.62</strain>
    </source>
</reference>
<feature type="domain" description="Major facilitator superfamily (MFS) profile" evidence="5">
    <location>
        <begin position="70"/>
        <end position="458"/>
    </location>
</feature>
<evidence type="ECO:0000256" key="4">
    <source>
        <dbReference type="SAM" id="Phobius"/>
    </source>
</evidence>
<feature type="transmembrane region" description="Helical" evidence="4">
    <location>
        <begin position="166"/>
        <end position="193"/>
    </location>
</feature>
<dbReference type="PANTHER" id="PTHR11360">
    <property type="entry name" value="MONOCARBOXYLATE TRANSPORTER"/>
    <property type="match status" value="1"/>
</dbReference>
<feature type="transmembrane region" description="Helical" evidence="4">
    <location>
        <begin position="138"/>
        <end position="160"/>
    </location>
</feature>
<dbReference type="InterPro" id="IPR036259">
    <property type="entry name" value="MFS_trans_sf"/>
</dbReference>
<dbReference type="Gene3D" id="1.20.1250.20">
    <property type="entry name" value="MFS general substrate transporter like domains"/>
    <property type="match status" value="1"/>
</dbReference>
<dbReference type="InterPro" id="IPR050327">
    <property type="entry name" value="Proton-linked_MCT"/>
</dbReference>
<evidence type="ECO:0000313" key="6">
    <source>
        <dbReference type="EMBL" id="KAK3680866.1"/>
    </source>
</evidence>
<organism evidence="6 7">
    <name type="scientific">Podospora appendiculata</name>
    <dbReference type="NCBI Taxonomy" id="314037"/>
    <lineage>
        <taxon>Eukaryota</taxon>
        <taxon>Fungi</taxon>
        <taxon>Dikarya</taxon>
        <taxon>Ascomycota</taxon>
        <taxon>Pezizomycotina</taxon>
        <taxon>Sordariomycetes</taxon>
        <taxon>Sordariomycetidae</taxon>
        <taxon>Sordariales</taxon>
        <taxon>Podosporaceae</taxon>
        <taxon>Podospora</taxon>
    </lineage>
</organism>
<dbReference type="InterPro" id="IPR020846">
    <property type="entry name" value="MFS_dom"/>
</dbReference>